<gene>
    <name evidence="1" type="ORF">BYL167_LOCUS75893</name>
    <name evidence="2" type="ORF">GIL414_LOCUS87548</name>
</gene>
<organism evidence="1 3">
    <name type="scientific">Rotaria magnacalcarata</name>
    <dbReference type="NCBI Taxonomy" id="392030"/>
    <lineage>
        <taxon>Eukaryota</taxon>
        <taxon>Metazoa</taxon>
        <taxon>Spiralia</taxon>
        <taxon>Gnathifera</taxon>
        <taxon>Rotifera</taxon>
        <taxon>Eurotatoria</taxon>
        <taxon>Bdelloidea</taxon>
        <taxon>Philodinida</taxon>
        <taxon>Philodinidae</taxon>
        <taxon>Rotaria</taxon>
    </lineage>
</organism>
<feature type="non-terminal residue" evidence="1">
    <location>
        <position position="149"/>
    </location>
</feature>
<evidence type="ECO:0000313" key="1">
    <source>
        <dbReference type="EMBL" id="CAF5165844.1"/>
    </source>
</evidence>
<name>A0A8S3GR87_9BILA</name>
<accession>A0A8S3GR87</accession>
<dbReference type="EMBL" id="CAJOBJ010380477">
    <property type="protein sequence ID" value="CAF5227251.1"/>
    <property type="molecule type" value="Genomic_DNA"/>
</dbReference>
<proteinExistence type="predicted"/>
<dbReference type="Proteomes" id="UP000681967">
    <property type="component" value="Unassembled WGS sequence"/>
</dbReference>
<feature type="non-terminal residue" evidence="1">
    <location>
        <position position="1"/>
    </location>
</feature>
<evidence type="ECO:0000313" key="3">
    <source>
        <dbReference type="Proteomes" id="UP000681967"/>
    </source>
</evidence>
<protein>
    <submittedName>
        <fullName evidence="1">Uncharacterized protein</fullName>
    </submittedName>
</protein>
<sequence length="149" mass="17464">NQTLTIPLNQLQSIVDLKSDQILPFTSYQFSQWLLKNSDQVNYLNSEHIQIMYKDKFYHLPLNVSEYQAFTHEEESIDSKLKLIFPFNTSLRLIQKTPSTTTLDIEPPSMENNYSIDPLLMLANYIHRAGTVYRDDLGRLIIKMNHNEI</sequence>
<dbReference type="EMBL" id="CAJOBH010272493">
    <property type="protein sequence ID" value="CAF5165844.1"/>
    <property type="molecule type" value="Genomic_DNA"/>
</dbReference>
<evidence type="ECO:0000313" key="2">
    <source>
        <dbReference type="EMBL" id="CAF5227251.1"/>
    </source>
</evidence>
<comment type="caution">
    <text evidence="1">The sequence shown here is derived from an EMBL/GenBank/DDBJ whole genome shotgun (WGS) entry which is preliminary data.</text>
</comment>
<dbReference type="Proteomes" id="UP000681720">
    <property type="component" value="Unassembled WGS sequence"/>
</dbReference>
<dbReference type="AlphaFoldDB" id="A0A8S3GR87"/>
<reference evidence="1" key="1">
    <citation type="submission" date="2021-02" db="EMBL/GenBank/DDBJ databases">
        <authorList>
            <person name="Nowell W R."/>
        </authorList>
    </citation>
    <scope>NUCLEOTIDE SEQUENCE</scope>
</reference>